<dbReference type="NCBIfam" id="NF010588">
    <property type="entry name" value="PRK13981.1"/>
    <property type="match status" value="1"/>
</dbReference>
<feature type="binding site" evidence="7">
    <location>
        <position position="122"/>
    </location>
    <ligand>
        <name>L-glutamine</name>
        <dbReference type="ChEBI" id="CHEBI:58359"/>
    </ligand>
</feature>
<sequence length="555" mass="60716">MLIMSNNLRILAAQLNPVVGDIKGNLALAREAYGEARAKGAHLLVLSEHFLLGYPAEDLVLKPSAVEQSMDAVRALAQETKDGPAILIGTPWSEEGRLYNSACFLGGGLIKARYDKRELPNYGVFDEKRHYTPGEGPPLVVELHGVRVGVAICEDIWLERVPRATHAAGAELLIVPNASPWRRAIQAERANAFDRWADLKLPYLFVNQMGGQDELVFDGASFATNGTHGERCGLVGQFETGTALVEFDPSTKQFSGLGQSCAADLEGWPAEYRAAMQGLGDYVRKNRFPGVVLGMSGGIDSAITAAIAADALGPDKVWCVMMPSKYTSNDSLEDAKACAQALGCRYDTINIHPGVEALDTMLGDVFAGKKADITEENIQSRLRAVTLMALSNKFGQMVVTTGNKSEMAVGYATLYGDMCGGYNALKDFYKTEVFELSKWRNAVHPKDALAPAGEVIPERIITKPPSAELREDQKDEDSLPPYEVLDDILRGLVDLEEDVDDILARGHDAATVRRIEHLVYIAEYKRRQAPPGVKVGGKNFGRDRRYPITNRFRDD</sequence>
<dbReference type="PANTHER" id="PTHR23090:SF9">
    <property type="entry name" value="GLUTAMINE-DEPENDENT NAD(+) SYNTHETASE"/>
    <property type="match status" value="1"/>
</dbReference>
<comment type="function">
    <text evidence="7">Catalyzes the ATP-dependent amidation of deamido-NAD to form NAD. Uses L-glutamine as a nitrogen source.</text>
</comment>
<evidence type="ECO:0000256" key="4">
    <source>
        <dbReference type="ARBA" id="ARBA00022741"/>
    </source>
</evidence>
<dbReference type="InterPro" id="IPR014445">
    <property type="entry name" value="Gln-dep_NAD_synthase"/>
</dbReference>
<comment type="similarity">
    <text evidence="9">Belongs to the NAD synthetase family.</text>
</comment>
<dbReference type="Gene3D" id="3.60.110.10">
    <property type="entry name" value="Carbon-nitrogen hydrolase"/>
    <property type="match status" value="1"/>
</dbReference>
<comment type="caution">
    <text evidence="11">The sequence shown here is derived from an EMBL/GenBank/DDBJ whole genome shotgun (WGS) entry which is preliminary data.</text>
</comment>
<keyword evidence="5 7" id="KW-0067">ATP-binding</keyword>
<dbReference type="PIRSF" id="PIRSF006630">
    <property type="entry name" value="NADS_GAT"/>
    <property type="match status" value="1"/>
</dbReference>
<dbReference type="GO" id="GO:0005737">
    <property type="term" value="C:cytoplasm"/>
    <property type="evidence" value="ECO:0007669"/>
    <property type="project" value="InterPro"/>
</dbReference>
<gene>
    <name evidence="7" type="primary">nadE</name>
    <name evidence="11" type="ORF">HHI_16010</name>
</gene>
<dbReference type="InterPro" id="IPR003010">
    <property type="entry name" value="C-N_Hydrolase"/>
</dbReference>
<protein>
    <recommendedName>
        <fullName evidence="7 8">Glutamine-dependent NAD(+) synthetase</fullName>
        <ecNumber evidence="7 8">6.3.5.1</ecNumber>
    </recommendedName>
    <alternativeName>
        <fullName evidence="7 8">NAD(+) synthase [glutamine-hydrolyzing]</fullName>
    </alternativeName>
</protein>
<feature type="binding site" evidence="7">
    <location>
        <position position="406"/>
    </location>
    <ligand>
        <name>deamido-NAD(+)</name>
        <dbReference type="ChEBI" id="CHEBI:58437"/>
        <note>ligand shared between two neighboring subunits</note>
    </ligand>
</feature>
<name>A0A059F9P7_9PROT</name>
<accession>A0A059F9P7</accession>
<dbReference type="NCBIfam" id="TIGR00552">
    <property type="entry name" value="nadE"/>
    <property type="match status" value="1"/>
</dbReference>
<organism evidence="11 12">
    <name type="scientific">Hyphomonas hirschiana VP5</name>
    <dbReference type="NCBI Taxonomy" id="1280951"/>
    <lineage>
        <taxon>Bacteria</taxon>
        <taxon>Pseudomonadati</taxon>
        <taxon>Pseudomonadota</taxon>
        <taxon>Alphaproteobacteria</taxon>
        <taxon>Hyphomonadales</taxon>
        <taxon>Hyphomonadaceae</taxon>
        <taxon>Hyphomonas</taxon>
    </lineage>
</organism>
<dbReference type="Pfam" id="PF00795">
    <property type="entry name" value="CN_hydrolase"/>
    <property type="match status" value="1"/>
</dbReference>
<dbReference type="InterPro" id="IPR022310">
    <property type="entry name" value="NAD/GMP_synthase"/>
</dbReference>
<evidence type="ECO:0000313" key="12">
    <source>
        <dbReference type="Proteomes" id="UP000025061"/>
    </source>
</evidence>
<reference evidence="11 12" key="1">
    <citation type="submission" date="2013-04" db="EMBL/GenBank/DDBJ databases">
        <title>Hyphomonas hirschiana VP5 Genome Sequencing.</title>
        <authorList>
            <person name="Lai Q."/>
            <person name="Shao Z."/>
        </authorList>
    </citation>
    <scope>NUCLEOTIDE SEQUENCE [LARGE SCALE GENOMIC DNA]</scope>
    <source>
        <strain evidence="11 12">VP5</strain>
    </source>
</reference>
<keyword evidence="6 7" id="KW-0520">NAD</keyword>
<evidence type="ECO:0000256" key="3">
    <source>
        <dbReference type="ARBA" id="ARBA00022598"/>
    </source>
</evidence>
<evidence type="ECO:0000313" key="11">
    <source>
        <dbReference type="EMBL" id="KCZ87263.1"/>
    </source>
</evidence>
<dbReference type="InterPro" id="IPR014729">
    <property type="entry name" value="Rossmann-like_a/b/a_fold"/>
</dbReference>
<dbReference type="Gene3D" id="3.40.50.620">
    <property type="entry name" value="HUPs"/>
    <property type="match status" value="1"/>
</dbReference>
<dbReference type="PATRIC" id="fig|1280951.3.peg.3227"/>
<dbReference type="UniPathway" id="UPA00253">
    <property type="reaction ID" value="UER00334"/>
</dbReference>
<evidence type="ECO:0000256" key="9">
    <source>
        <dbReference type="RuleBase" id="RU003811"/>
    </source>
</evidence>
<comment type="similarity">
    <text evidence="2 7 8">In the C-terminal section; belongs to the NAD synthetase family.</text>
</comment>
<proteinExistence type="inferred from homology"/>
<dbReference type="EC" id="6.3.5.1" evidence="7 8"/>
<keyword evidence="12" id="KW-1185">Reference proteome</keyword>
<evidence type="ECO:0000259" key="10">
    <source>
        <dbReference type="PROSITE" id="PS50263"/>
    </source>
</evidence>
<dbReference type="GO" id="GO:0003952">
    <property type="term" value="F:NAD+ synthase (glutamine-hydrolyzing) activity"/>
    <property type="evidence" value="ECO:0007669"/>
    <property type="project" value="UniProtKB-UniRule"/>
</dbReference>
<dbReference type="GO" id="GO:0005524">
    <property type="term" value="F:ATP binding"/>
    <property type="evidence" value="ECO:0007669"/>
    <property type="project" value="UniProtKB-UniRule"/>
</dbReference>
<comment type="pathway">
    <text evidence="1 7 8">Cofactor biosynthesis; NAD(+) biosynthesis; NAD(+) from deamido-NAD(+) (L-Gln route): step 1/1.</text>
</comment>
<comment type="catalytic activity">
    <reaction evidence="7 8">
        <text>deamido-NAD(+) + L-glutamine + ATP + H2O = L-glutamate + AMP + diphosphate + NAD(+) + H(+)</text>
        <dbReference type="Rhea" id="RHEA:24384"/>
        <dbReference type="ChEBI" id="CHEBI:15377"/>
        <dbReference type="ChEBI" id="CHEBI:15378"/>
        <dbReference type="ChEBI" id="CHEBI:29985"/>
        <dbReference type="ChEBI" id="CHEBI:30616"/>
        <dbReference type="ChEBI" id="CHEBI:33019"/>
        <dbReference type="ChEBI" id="CHEBI:57540"/>
        <dbReference type="ChEBI" id="CHEBI:58359"/>
        <dbReference type="ChEBI" id="CHEBI:58437"/>
        <dbReference type="ChEBI" id="CHEBI:456215"/>
        <dbReference type="EC" id="6.3.5.1"/>
    </reaction>
</comment>
<dbReference type="PROSITE" id="PS50263">
    <property type="entry name" value="CN_HYDROLASE"/>
    <property type="match status" value="1"/>
</dbReference>
<feature type="active site" description="For glutaminase activity" evidence="7">
    <location>
        <position position="116"/>
    </location>
</feature>
<dbReference type="CDD" id="cd07570">
    <property type="entry name" value="GAT_Gln-NAD-synth"/>
    <property type="match status" value="1"/>
</dbReference>
<dbReference type="GO" id="GO:0004359">
    <property type="term" value="F:glutaminase activity"/>
    <property type="evidence" value="ECO:0007669"/>
    <property type="project" value="InterPro"/>
</dbReference>
<dbReference type="GO" id="GO:0008795">
    <property type="term" value="F:NAD+ synthase activity"/>
    <property type="evidence" value="ECO:0007669"/>
    <property type="project" value="UniProtKB-UniRule"/>
</dbReference>
<feature type="active site" description="Nucleophile; for glutaminase activity" evidence="7">
    <location>
        <position position="153"/>
    </location>
</feature>
<evidence type="ECO:0000256" key="2">
    <source>
        <dbReference type="ARBA" id="ARBA00007145"/>
    </source>
</evidence>
<feature type="binding site" evidence="7">
    <location>
        <position position="401"/>
    </location>
    <ligand>
        <name>ATP</name>
        <dbReference type="ChEBI" id="CHEBI:30616"/>
    </ligand>
</feature>
<comment type="caution">
    <text evidence="7">Lacks conserved residue(s) required for the propagation of feature annotation.</text>
</comment>
<feature type="binding site" evidence="7">
    <location>
        <position position="377"/>
    </location>
    <ligand>
        <name>deamido-NAD(+)</name>
        <dbReference type="ChEBI" id="CHEBI:58437"/>
        <note>ligand shared between two neighboring subunits</note>
    </ligand>
</feature>
<feature type="binding site" evidence="7">
    <location>
        <begin position="294"/>
        <end position="301"/>
    </location>
    <ligand>
        <name>ATP</name>
        <dbReference type="ChEBI" id="CHEBI:30616"/>
    </ligand>
</feature>
<feature type="binding site" evidence="7">
    <location>
        <position position="525"/>
    </location>
    <ligand>
        <name>deamido-NAD(+)</name>
        <dbReference type="ChEBI" id="CHEBI:58437"/>
        <note>ligand shared between two neighboring subunits</note>
    </ligand>
</feature>
<evidence type="ECO:0000256" key="5">
    <source>
        <dbReference type="ARBA" id="ARBA00022840"/>
    </source>
</evidence>
<dbReference type="Proteomes" id="UP000025061">
    <property type="component" value="Unassembled WGS sequence"/>
</dbReference>
<feature type="binding site" evidence="7">
    <location>
        <position position="179"/>
    </location>
    <ligand>
        <name>L-glutamine</name>
        <dbReference type="ChEBI" id="CHEBI:58359"/>
    </ligand>
</feature>
<dbReference type="GO" id="GO:0009435">
    <property type="term" value="P:NAD+ biosynthetic process"/>
    <property type="evidence" value="ECO:0007669"/>
    <property type="project" value="UniProtKB-UniRule"/>
</dbReference>
<dbReference type="SUPFAM" id="SSF52402">
    <property type="entry name" value="Adenine nucleotide alpha hydrolases-like"/>
    <property type="match status" value="1"/>
</dbReference>
<evidence type="ECO:0000256" key="7">
    <source>
        <dbReference type="HAMAP-Rule" id="MF_02090"/>
    </source>
</evidence>
<dbReference type="CDD" id="cd00553">
    <property type="entry name" value="NAD_synthase"/>
    <property type="match status" value="1"/>
</dbReference>
<keyword evidence="3 7" id="KW-0436">Ligase</keyword>
<dbReference type="EMBL" id="ARYI01000019">
    <property type="protein sequence ID" value="KCZ87263.1"/>
    <property type="molecule type" value="Genomic_DNA"/>
</dbReference>
<dbReference type="AlphaFoldDB" id="A0A059F9P7"/>
<dbReference type="SUPFAM" id="SSF56317">
    <property type="entry name" value="Carbon-nitrogen hydrolase"/>
    <property type="match status" value="1"/>
</dbReference>
<evidence type="ECO:0000256" key="6">
    <source>
        <dbReference type="ARBA" id="ARBA00023027"/>
    </source>
</evidence>
<dbReference type="Pfam" id="PF02540">
    <property type="entry name" value="NAD_synthase"/>
    <property type="match status" value="1"/>
</dbReference>
<dbReference type="InterPro" id="IPR036526">
    <property type="entry name" value="C-N_Hydrolase_sf"/>
</dbReference>
<feature type="domain" description="CN hydrolase" evidence="10">
    <location>
        <begin position="8"/>
        <end position="249"/>
    </location>
</feature>
<feature type="active site" description="Proton acceptor; for glutaminase activity" evidence="7">
    <location>
        <position position="48"/>
    </location>
</feature>
<evidence type="ECO:0000256" key="1">
    <source>
        <dbReference type="ARBA" id="ARBA00005188"/>
    </source>
</evidence>
<dbReference type="HAMAP" id="MF_02090">
    <property type="entry name" value="NadE_glutamine_dep"/>
    <property type="match status" value="1"/>
</dbReference>
<keyword evidence="4 7" id="KW-0547">Nucleotide-binding</keyword>
<dbReference type="InterPro" id="IPR003694">
    <property type="entry name" value="NAD_synthase"/>
</dbReference>
<dbReference type="FunFam" id="3.40.50.620:FF:000106">
    <property type="entry name" value="Glutamine-dependent NAD(+) synthetase"/>
    <property type="match status" value="1"/>
</dbReference>
<evidence type="ECO:0000256" key="8">
    <source>
        <dbReference type="PIRNR" id="PIRNR006630"/>
    </source>
</evidence>
<dbReference type="PANTHER" id="PTHR23090">
    <property type="entry name" value="NH 3 /GLUTAMINE-DEPENDENT NAD + SYNTHETASE"/>
    <property type="match status" value="1"/>
</dbReference>